<name>Q6X262_9ALPH</name>
<proteinExistence type="inferred from homology"/>
<evidence type="ECO:0000313" key="6">
    <source>
        <dbReference type="EMBL" id="AAR86111.1"/>
    </source>
</evidence>
<dbReference type="Proteomes" id="UP000105204">
    <property type="component" value="Segment"/>
</dbReference>
<organism evidence="6 7">
    <name type="scientific">Bovine alphaherpesvirus 5</name>
    <dbReference type="NCBI Taxonomy" id="35244"/>
    <lineage>
        <taxon>Viruses</taxon>
        <taxon>Duplodnaviria</taxon>
        <taxon>Heunggongvirae</taxon>
        <taxon>Peploviricota</taxon>
        <taxon>Herviviricetes</taxon>
        <taxon>Herpesvirales</taxon>
        <taxon>Orthoherpesviridae</taxon>
        <taxon>Alphaherpesvirinae</taxon>
        <taxon>Varicellovirus</taxon>
        <taxon>Varicellovirus bovinealpha5</taxon>
    </lineage>
</organism>
<dbReference type="Pfam" id="PF00692">
    <property type="entry name" value="dUTPase"/>
    <property type="match status" value="1"/>
</dbReference>
<reference evidence="6 7" key="1">
    <citation type="journal article" date="2003" name="J. Virol.">
        <title>Genome of bovine herpesvirus 5.</title>
        <authorList>
            <person name="Delhon G."/>
            <person name="Moraes M.P."/>
            <person name="Lu Z."/>
            <person name="Afonso C.L."/>
            <person name="Flores E.F."/>
            <person name="Weiblen R."/>
            <person name="Kutish G.F."/>
            <person name="Rock D.L."/>
        </authorList>
    </citation>
    <scope>NUCLEOTIDE SEQUENCE [LARGE SCALE GENOMIC DNA]</scope>
    <source>
        <strain evidence="6">SV507/99</strain>
    </source>
</reference>
<keyword evidence="2" id="KW-0378">Hydrolase</keyword>
<dbReference type="GeneID" id="36931315"/>
<feature type="domain" description="dUTPase-like" evidence="5">
    <location>
        <begin position="166"/>
        <end position="261"/>
    </location>
</feature>
<accession>Q6X262</accession>
<evidence type="ECO:0000256" key="3">
    <source>
        <dbReference type="ARBA" id="ARBA00022842"/>
    </source>
</evidence>
<evidence type="ECO:0000256" key="1">
    <source>
        <dbReference type="ARBA" id="ARBA00022723"/>
    </source>
</evidence>
<dbReference type="InterPro" id="IPR036157">
    <property type="entry name" value="dUTPase-like_sf"/>
</dbReference>
<dbReference type="Gene3D" id="2.70.40.10">
    <property type="match status" value="1"/>
</dbReference>
<protein>
    <submittedName>
        <fullName evidence="6">UL50 deoxyuridine triphosphatase</fullName>
    </submittedName>
</protein>
<dbReference type="RefSeq" id="NP_954897.1">
    <property type="nucleotide sequence ID" value="NC_005261.3"/>
</dbReference>
<keyword evidence="4" id="KW-0546">Nucleotide metabolism</keyword>
<evidence type="ECO:0000313" key="7">
    <source>
        <dbReference type="Proteomes" id="UP000105204"/>
    </source>
</evidence>
<dbReference type="SUPFAM" id="SSF51283">
    <property type="entry name" value="dUTPase-like"/>
    <property type="match status" value="1"/>
</dbReference>
<dbReference type="HAMAP" id="MF_04031">
    <property type="entry name" value="HSV_DUT"/>
    <property type="match status" value="1"/>
</dbReference>
<evidence type="ECO:0000256" key="4">
    <source>
        <dbReference type="ARBA" id="ARBA00023080"/>
    </source>
</evidence>
<dbReference type="GO" id="GO:0046080">
    <property type="term" value="P:dUTP metabolic process"/>
    <property type="evidence" value="ECO:0007669"/>
    <property type="project" value="InterPro"/>
</dbReference>
<gene>
    <name evidence="6" type="ORF">BHV5-06</name>
</gene>
<dbReference type="GO" id="GO:0046872">
    <property type="term" value="F:metal ion binding"/>
    <property type="evidence" value="ECO:0007669"/>
    <property type="project" value="UniProtKB-KW"/>
</dbReference>
<evidence type="ECO:0000256" key="2">
    <source>
        <dbReference type="ARBA" id="ARBA00022801"/>
    </source>
</evidence>
<dbReference type="InterPro" id="IPR034745">
    <property type="entry name" value="HSV_DUT"/>
</dbReference>
<keyword evidence="3" id="KW-0460">Magnesium</keyword>
<keyword evidence="7" id="KW-1185">Reference proteome</keyword>
<dbReference type="KEGG" id="vg:36931315"/>
<dbReference type="EMBL" id="AY261359">
    <property type="protein sequence ID" value="AAR86111.1"/>
    <property type="molecule type" value="Genomic_DNA"/>
</dbReference>
<evidence type="ECO:0000259" key="5">
    <source>
        <dbReference type="Pfam" id="PF00692"/>
    </source>
</evidence>
<keyword evidence="1" id="KW-0479">Metal-binding</keyword>
<sequence>MANSAAVASTTSSERDILVVELDAAAEAASWRLECCCEPDSLALWGPVALAAEQDGEAPPGRSLYSRLVNLNMRAAAPGGYAIIMSQMSSGGAPGPRPPAVAVGIVDSGYQGKLRAVVWAPGPAAGLALRLTLARLAATVPRLVAADDEAGAGWEAGVEVPFFATFAPKRDEDAGYDIAMPYTAVLAPGENLHVRLPVAYAADAHAAAPYVFGRSSCNLRGLIVLPTAWPPGEPCRFVLRNVTQEPLVAAAGQRVAQLLLLVRRLKWLPPSLNDREPFPTSPRAAPPAPGAPRLRWRRVADLAAVAPPSARGSRGFGSTGL</sequence>
<dbReference type="InterPro" id="IPR029054">
    <property type="entry name" value="dUTPase-like"/>
</dbReference>
<dbReference type="GO" id="GO:0004170">
    <property type="term" value="F:dUTP diphosphatase activity"/>
    <property type="evidence" value="ECO:0007669"/>
    <property type="project" value="InterPro"/>
</dbReference>